<organism evidence="2 3">
    <name type="scientific">Pseudoalteromonas phenolica</name>
    <dbReference type="NCBI Taxonomy" id="161398"/>
    <lineage>
        <taxon>Bacteria</taxon>
        <taxon>Pseudomonadati</taxon>
        <taxon>Pseudomonadota</taxon>
        <taxon>Gammaproteobacteria</taxon>
        <taxon>Alteromonadales</taxon>
        <taxon>Pseudoalteromonadaceae</taxon>
        <taxon>Pseudoalteromonas</taxon>
    </lineage>
</organism>
<dbReference type="InterPro" id="IPR007560">
    <property type="entry name" value="Restrct_endonuc_IV_Mrr"/>
</dbReference>
<keyword evidence="2" id="KW-0378">Hydrolase</keyword>
<dbReference type="EMBL" id="PNCM01000007">
    <property type="protein sequence ID" value="TMP83312.1"/>
    <property type="molecule type" value="Genomic_DNA"/>
</dbReference>
<evidence type="ECO:0000259" key="1">
    <source>
        <dbReference type="Pfam" id="PF04471"/>
    </source>
</evidence>
<gene>
    <name evidence="2" type="ORF">CWB73_02240</name>
</gene>
<evidence type="ECO:0000313" key="3">
    <source>
        <dbReference type="Proteomes" id="UP000307362"/>
    </source>
</evidence>
<dbReference type="SUPFAM" id="SSF52980">
    <property type="entry name" value="Restriction endonuclease-like"/>
    <property type="match status" value="1"/>
</dbReference>
<dbReference type="PANTHER" id="PTHR30015:SF7">
    <property type="entry name" value="TYPE IV METHYL-DIRECTED RESTRICTION ENZYME ECOKMRR"/>
    <property type="match status" value="1"/>
</dbReference>
<keyword evidence="2" id="KW-0540">Nuclease</keyword>
<dbReference type="RefSeq" id="WP_138566245.1">
    <property type="nucleotide sequence ID" value="NZ_PNCM01000007.1"/>
</dbReference>
<name>A0A5S3YYD1_9GAMM</name>
<feature type="domain" description="Restriction endonuclease type IV Mrr" evidence="1">
    <location>
        <begin position="134"/>
        <end position="252"/>
    </location>
</feature>
<dbReference type="GO" id="GO:0009307">
    <property type="term" value="P:DNA restriction-modification system"/>
    <property type="evidence" value="ECO:0007669"/>
    <property type="project" value="InterPro"/>
</dbReference>
<dbReference type="AlphaFoldDB" id="A0A5S3YYD1"/>
<evidence type="ECO:0000313" key="2">
    <source>
        <dbReference type="EMBL" id="TMP83312.1"/>
    </source>
</evidence>
<protein>
    <submittedName>
        <fullName evidence="2">Restriction endonuclease</fullName>
    </submittedName>
</protein>
<dbReference type="Pfam" id="PF04471">
    <property type="entry name" value="Mrr_cat"/>
    <property type="match status" value="1"/>
</dbReference>
<dbReference type="GO" id="GO:0015666">
    <property type="term" value="F:restriction endodeoxyribonuclease activity"/>
    <property type="evidence" value="ECO:0007669"/>
    <property type="project" value="TreeGrafter"/>
</dbReference>
<dbReference type="OrthoDB" id="9803736at2"/>
<reference evidence="2 3" key="1">
    <citation type="submission" date="2017-12" db="EMBL/GenBank/DDBJ databases">
        <authorList>
            <person name="Paulsen S."/>
            <person name="Gram L.K."/>
        </authorList>
    </citation>
    <scope>NUCLEOTIDE SEQUENCE [LARGE SCALE GENOMIC DNA]</scope>
    <source>
        <strain evidence="2 3">S1189</strain>
    </source>
</reference>
<comment type="caution">
    <text evidence="2">The sequence shown here is derived from an EMBL/GenBank/DDBJ whole genome shotgun (WGS) entry which is preliminary data.</text>
</comment>
<accession>A0A5S3YYD1</accession>
<keyword evidence="2" id="KW-0255">Endonuclease</keyword>
<proteinExistence type="predicted"/>
<dbReference type="Gene3D" id="3.40.1350.10">
    <property type="match status" value="1"/>
</dbReference>
<dbReference type="InterPro" id="IPR011335">
    <property type="entry name" value="Restrct_endonuc-II-like"/>
</dbReference>
<sequence>MRIVDAIAKVMKDSGKPLTHVQIYNLIKDKKLFNFGAKDPKSVVRGKIRTHCFGLDFPSSSPVKLFKLVDQNNSKATPLYELFDREKATTVTVSQDAKLSENNDLLIEEVIHNGYKDHIYNIKTQLLNKIKIENPAFFEELVVKLLLKMGYGWNDSSSGRVIGGSGDEGIDGIITEDKLGLENIYIQAKRYNVNKVPPREIRDFIGAMAIKGARKGVFVTTSEFSAQAKKHAYDAQGMNITLVDGLMLSNLLVQHQMGIAKVENYTVYKVDQNFFTSD</sequence>
<dbReference type="InterPro" id="IPR011856">
    <property type="entry name" value="tRNA_endonuc-like_dom_sf"/>
</dbReference>
<reference evidence="3" key="2">
    <citation type="submission" date="2019-06" db="EMBL/GenBank/DDBJ databases">
        <title>Co-occurence of chitin degradation, pigmentation and bioactivity in marine Pseudoalteromonas.</title>
        <authorList>
            <person name="Sonnenschein E.C."/>
            <person name="Bech P.K."/>
        </authorList>
    </citation>
    <scope>NUCLEOTIDE SEQUENCE [LARGE SCALE GENOMIC DNA]</scope>
    <source>
        <strain evidence="3">S1189</strain>
    </source>
</reference>
<dbReference type="GO" id="GO:0003677">
    <property type="term" value="F:DNA binding"/>
    <property type="evidence" value="ECO:0007669"/>
    <property type="project" value="InterPro"/>
</dbReference>
<dbReference type="InterPro" id="IPR052906">
    <property type="entry name" value="Type_IV_Methyl-Rstrct_Enzyme"/>
</dbReference>
<dbReference type="Proteomes" id="UP000307362">
    <property type="component" value="Unassembled WGS sequence"/>
</dbReference>
<dbReference type="PANTHER" id="PTHR30015">
    <property type="entry name" value="MRR RESTRICTION SYSTEM PROTEIN"/>
    <property type="match status" value="1"/>
</dbReference>